<dbReference type="PIRSF" id="PIRSF028763">
    <property type="entry name" value="RNA_pol_Rpc34"/>
    <property type="match status" value="1"/>
</dbReference>
<evidence type="ECO:0000256" key="6">
    <source>
        <dbReference type="ARBA" id="ARBA00055148"/>
    </source>
</evidence>
<comment type="function">
    <text evidence="6 7">DNA-dependent RNA polymerase catalyzes the transcription of DNA into RNA using the four ribonucleoside triphosphates as substrates. Specific peripheric component of RNA polymerase III which synthesizes small RNAs, such as 5S rRNA and tRNAs.</text>
</comment>
<sequence length="307" mass="34261">MSTLEEPIESKDLGYEQRIISLIQGAGSKGVNDGDIQKELPVLTAEQRVSIVNKLIAQGLLDLFNSSSGLVYKIKAASSTSSEKLKGADNEERVVYNIIEEAGSKGIWIRDIRFKSNLIMTTLGKILKQLEGKKMIKAVKSVAASKKKVYMLYNLEPDRSLTGGAWYCDQDFEAEFVDVLNQQCYRYLQQRKEKTIPVAAKSGPLVAQTMAYATSKDVWKFITELGISKVQLSEDDIRTILDTLLYDGKVERILNVTGEYLYQAMESYLPPPGIVRMPCGICPVMRNCSEIGAVNPTKCTYLSEWLS</sequence>
<keyword evidence="5 7" id="KW-0539">Nucleus</keyword>
<dbReference type="AlphaFoldDB" id="A0A1B6HCU6"/>
<reference evidence="8" key="1">
    <citation type="submission" date="2015-11" db="EMBL/GenBank/DDBJ databases">
        <title>De novo transcriptome assembly of four potential Pierce s Disease insect vectors from Arizona vineyards.</title>
        <authorList>
            <person name="Tassone E.E."/>
        </authorList>
    </citation>
    <scope>NUCLEOTIDE SEQUENCE</scope>
</reference>
<dbReference type="SUPFAM" id="SSF46785">
    <property type="entry name" value="Winged helix' DNA-binding domain"/>
    <property type="match status" value="2"/>
</dbReference>
<evidence type="ECO:0000256" key="5">
    <source>
        <dbReference type="ARBA" id="ARBA00023242"/>
    </source>
</evidence>
<dbReference type="GO" id="GO:0005654">
    <property type="term" value="C:nucleoplasm"/>
    <property type="evidence" value="ECO:0007669"/>
    <property type="project" value="UniProtKB-ARBA"/>
</dbReference>
<proteinExistence type="inferred from homology"/>
<dbReference type="GO" id="GO:0006383">
    <property type="term" value="P:transcription by RNA polymerase III"/>
    <property type="evidence" value="ECO:0007669"/>
    <property type="project" value="UniProtKB-UniRule"/>
</dbReference>
<comment type="similarity">
    <text evidence="2 7">Belongs to the eukaryotic RPC34/RPC39 RNA polymerase subunit family.</text>
</comment>
<dbReference type="GO" id="GO:0005737">
    <property type="term" value="C:cytoplasm"/>
    <property type="evidence" value="ECO:0007669"/>
    <property type="project" value="UniProtKB-ARBA"/>
</dbReference>
<dbReference type="Gene3D" id="1.10.10.10">
    <property type="entry name" value="Winged helix-like DNA-binding domain superfamily/Winged helix DNA-binding domain"/>
    <property type="match status" value="2"/>
</dbReference>
<dbReference type="InterPro" id="IPR016049">
    <property type="entry name" value="RNA_pol_Rpc34-like"/>
</dbReference>
<gene>
    <name evidence="8" type="ORF">g.8813</name>
</gene>
<keyword evidence="3 7" id="KW-0240">DNA-directed RNA polymerase</keyword>
<dbReference type="EMBL" id="GECU01035200">
    <property type="protein sequence ID" value="JAS72506.1"/>
    <property type="molecule type" value="Transcribed_RNA"/>
</dbReference>
<accession>A0A1B6HCU6</accession>
<organism evidence="8">
    <name type="scientific">Homalodisca liturata</name>
    <dbReference type="NCBI Taxonomy" id="320908"/>
    <lineage>
        <taxon>Eukaryota</taxon>
        <taxon>Metazoa</taxon>
        <taxon>Ecdysozoa</taxon>
        <taxon>Arthropoda</taxon>
        <taxon>Hexapoda</taxon>
        <taxon>Insecta</taxon>
        <taxon>Pterygota</taxon>
        <taxon>Neoptera</taxon>
        <taxon>Paraneoptera</taxon>
        <taxon>Hemiptera</taxon>
        <taxon>Auchenorrhyncha</taxon>
        <taxon>Membracoidea</taxon>
        <taxon>Cicadellidae</taxon>
        <taxon>Cicadellinae</taxon>
        <taxon>Proconiini</taxon>
        <taxon>Homalodisca</taxon>
    </lineage>
</organism>
<dbReference type="GO" id="GO:0005666">
    <property type="term" value="C:RNA polymerase III complex"/>
    <property type="evidence" value="ECO:0007669"/>
    <property type="project" value="UniProtKB-UniRule"/>
</dbReference>
<dbReference type="FunFam" id="1.10.10.10:FF:000116">
    <property type="entry name" value="DNA-directed RNA polymerase III subunit RPC6"/>
    <property type="match status" value="1"/>
</dbReference>
<dbReference type="PANTHER" id="PTHR12780">
    <property type="entry name" value="RNA POLYMERASE III DNA DIRECTED , 39KD SUBUNIT-RELATED"/>
    <property type="match status" value="1"/>
</dbReference>
<keyword evidence="4 7" id="KW-0804">Transcription</keyword>
<evidence type="ECO:0000256" key="7">
    <source>
        <dbReference type="PIRNR" id="PIRNR028763"/>
    </source>
</evidence>
<dbReference type="InterPro" id="IPR036388">
    <property type="entry name" value="WH-like_DNA-bd_sf"/>
</dbReference>
<dbReference type="Pfam" id="PF05158">
    <property type="entry name" value="RNA_pol_Rpc34"/>
    <property type="match status" value="1"/>
</dbReference>
<protein>
    <recommendedName>
        <fullName evidence="7">DNA-directed RNA polymerase III subunit RPC6</fullName>
        <shortName evidence="7">RNA polymerase III subunit C6</shortName>
    </recommendedName>
</protein>
<dbReference type="FunFam" id="1.10.10.10:FF:000237">
    <property type="entry name" value="DNA-directed RNA polymerase III subunit RPC6"/>
    <property type="match status" value="1"/>
</dbReference>
<name>A0A1B6HCU6_9HEMI</name>
<comment type="subcellular location">
    <subcellularLocation>
        <location evidence="1 7">Nucleus</location>
    </subcellularLocation>
</comment>
<evidence type="ECO:0000313" key="8">
    <source>
        <dbReference type="EMBL" id="JAS72506.1"/>
    </source>
</evidence>
<dbReference type="InterPro" id="IPR007832">
    <property type="entry name" value="RNA_pol_Rpc34"/>
</dbReference>
<evidence type="ECO:0000256" key="2">
    <source>
        <dbReference type="ARBA" id="ARBA00011038"/>
    </source>
</evidence>
<dbReference type="InterPro" id="IPR036390">
    <property type="entry name" value="WH_DNA-bd_sf"/>
</dbReference>
<evidence type="ECO:0000256" key="1">
    <source>
        <dbReference type="ARBA" id="ARBA00004123"/>
    </source>
</evidence>
<evidence type="ECO:0000256" key="4">
    <source>
        <dbReference type="ARBA" id="ARBA00023163"/>
    </source>
</evidence>
<evidence type="ECO:0000256" key="3">
    <source>
        <dbReference type="ARBA" id="ARBA00022478"/>
    </source>
</evidence>